<gene>
    <name evidence="1" type="ORF">L207DRAFT_578920</name>
</gene>
<dbReference type="InterPro" id="IPR011051">
    <property type="entry name" value="RmlC_Cupin_sf"/>
</dbReference>
<accession>A0A2J6RZM8</accession>
<proteinExistence type="predicted"/>
<dbReference type="Proteomes" id="UP000235786">
    <property type="component" value="Unassembled WGS sequence"/>
</dbReference>
<keyword evidence="2" id="KW-1185">Reference proteome</keyword>
<dbReference type="InterPro" id="IPR014710">
    <property type="entry name" value="RmlC-like_jellyroll"/>
</dbReference>
<evidence type="ECO:0000313" key="1">
    <source>
        <dbReference type="EMBL" id="PMD43959.1"/>
    </source>
</evidence>
<dbReference type="OrthoDB" id="5840532at2759"/>
<dbReference type="PANTHER" id="PTHR36156">
    <property type="entry name" value="SLR2101 PROTEIN"/>
    <property type="match status" value="1"/>
</dbReference>
<sequence>MASTHAISNQFAMDLPEVSAFYTTHDENGRAIFVNPPPDPCTKWHNPIDNEQQFFSLFATSKNPRGPPLVVQNGTCCRMVDFSPGFTSVAHQTVSIDYGVVIQGTIELLLDSGEKRLISPGGMIVQRGTMHTWRNPSATE</sequence>
<evidence type="ECO:0000313" key="2">
    <source>
        <dbReference type="Proteomes" id="UP000235786"/>
    </source>
</evidence>
<name>A0A2J6RZM8_HYAVF</name>
<protein>
    <recommendedName>
        <fullName evidence="3">Cupin 2 conserved barrel domain-containing protein</fullName>
    </recommendedName>
</protein>
<reference evidence="1 2" key="1">
    <citation type="submission" date="2016-04" db="EMBL/GenBank/DDBJ databases">
        <title>A degradative enzymes factory behind the ericoid mycorrhizal symbiosis.</title>
        <authorList>
            <consortium name="DOE Joint Genome Institute"/>
            <person name="Martino E."/>
            <person name="Morin E."/>
            <person name="Grelet G."/>
            <person name="Kuo A."/>
            <person name="Kohler A."/>
            <person name="Daghino S."/>
            <person name="Barry K."/>
            <person name="Choi C."/>
            <person name="Cichocki N."/>
            <person name="Clum A."/>
            <person name="Copeland A."/>
            <person name="Hainaut M."/>
            <person name="Haridas S."/>
            <person name="Labutti K."/>
            <person name="Lindquist E."/>
            <person name="Lipzen A."/>
            <person name="Khouja H.-R."/>
            <person name="Murat C."/>
            <person name="Ohm R."/>
            <person name="Olson A."/>
            <person name="Spatafora J."/>
            <person name="Veneault-Fourrey C."/>
            <person name="Henrissat B."/>
            <person name="Grigoriev I."/>
            <person name="Martin F."/>
            <person name="Perotto S."/>
        </authorList>
    </citation>
    <scope>NUCLEOTIDE SEQUENCE [LARGE SCALE GENOMIC DNA]</scope>
    <source>
        <strain evidence="1 2">F</strain>
    </source>
</reference>
<dbReference type="PANTHER" id="PTHR36156:SF2">
    <property type="entry name" value="CUPIN TYPE-2 DOMAIN-CONTAINING PROTEIN"/>
    <property type="match status" value="1"/>
</dbReference>
<dbReference type="Gene3D" id="2.60.120.10">
    <property type="entry name" value="Jelly Rolls"/>
    <property type="match status" value="1"/>
</dbReference>
<dbReference type="EMBL" id="KZ613941">
    <property type="protein sequence ID" value="PMD43959.1"/>
    <property type="molecule type" value="Genomic_DNA"/>
</dbReference>
<dbReference type="SUPFAM" id="SSF51182">
    <property type="entry name" value="RmlC-like cupins"/>
    <property type="match status" value="1"/>
</dbReference>
<dbReference type="AlphaFoldDB" id="A0A2J6RZM8"/>
<organism evidence="1 2">
    <name type="scientific">Hyaloscypha variabilis (strain UAMH 11265 / GT02V1 / F)</name>
    <name type="common">Meliniomyces variabilis</name>
    <dbReference type="NCBI Taxonomy" id="1149755"/>
    <lineage>
        <taxon>Eukaryota</taxon>
        <taxon>Fungi</taxon>
        <taxon>Dikarya</taxon>
        <taxon>Ascomycota</taxon>
        <taxon>Pezizomycotina</taxon>
        <taxon>Leotiomycetes</taxon>
        <taxon>Helotiales</taxon>
        <taxon>Hyaloscyphaceae</taxon>
        <taxon>Hyaloscypha</taxon>
        <taxon>Hyaloscypha variabilis</taxon>
    </lineage>
</organism>
<dbReference type="CDD" id="cd02231">
    <property type="entry name" value="cupin_BLL6423-like"/>
    <property type="match status" value="1"/>
</dbReference>
<dbReference type="InterPro" id="IPR047142">
    <property type="entry name" value="OryJ/VirC-like"/>
</dbReference>
<evidence type="ECO:0008006" key="3">
    <source>
        <dbReference type="Google" id="ProtNLM"/>
    </source>
</evidence>